<comment type="subcellular location">
    <subcellularLocation>
        <location evidence="2">Secreted</location>
    </subcellularLocation>
</comment>
<evidence type="ECO:0000313" key="7">
    <source>
        <dbReference type="Proteomes" id="UP001200034"/>
    </source>
</evidence>
<reference evidence="6" key="1">
    <citation type="journal article" date="2021" name="Mol. Ecol. Resour.">
        <title>Phylogenomic analyses of the genus Drosophila reveals genomic signals of climate adaptation.</title>
        <authorList>
            <person name="Li F."/>
            <person name="Rane R.V."/>
            <person name="Luria V."/>
            <person name="Xiong Z."/>
            <person name="Chen J."/>
            <person name="Li Z."/>
            <person name="Catullo R.A."/>
            <person name="Griffin P.C."/>
            <person name="Schiffer M."/>
            <person name="Pearce S."/>
            <person name="Lee S.F."/>
            <person name="McElroy K."/>
            <person name="Stocker A."/>
            <person name="Shirriffs J."/>
            <person name="Cockerell F."/>
            <person name="Coppin C."/>
            <person name="Sgro C.M."/>
            <person name="Karger A."/>
            <person name="Cain J.W."/>
            <person name="Weber J.A."/>
            <person name="Santpere G."/>
            <person name="Kirschner M.W."/>
            <person name="Hoffmann A.A."/>
            <person name="Oakeshott J.G."/>
            <person name="Zhang G."/>
        </authorList>
    </citation>
    <scope>NUCLEOTIDE SEQUENCE</scope>
    <source>
        <strain evidence="6">BGI-SZ-2011g</strain>
    </source>
</reference>
<name>A0AAD4JZ38_9MUSC</name>
<comment type="caution">
    <text evidence="6">The sequence shown here is derived from an EMBL/GenBank/DDBJ whole genome shotgun (WGS) entry which is preliminary data.</text>
</comment>
<comment type="function">
    <text evidence="1">Chorion membrane (egg shell) protein; plays a role in protecting the egg from the environment.</text>
</comment>
<evidence type="ECO:0000256" key="1">
    <source>
        <dbReference type="ARBA" id="ARBA00002036"/>
    </source>
</evidence>
<dbReference type="Proteomes" id="UP001200034">
    <property type="component" value="Unassembled WGS sequence"/>
</dbReference>
<evidence type="ECO:0000256" key="3">
    <source>
        <dbReference type="ARBA" id="ARBA00022525"/>
    </source>
</evidence>
<evidence type="ECO:0008006" key="8">
    <source>
        <dbReference type="Google" id="ProtNLM"/>
    </source>
</evidence>
<dbReference type="GO" id="GO:0005576">
    <property type="term" value="C:extracellular region"/>
    <property type="evidence" value="ECO:0007669"/>
    <property type="project" value="UniProtKB-SubCell"/>
</dbReference>
<organism evidence="6 7">
    <name type="scientific">Drosophila rubida</name>
    <dbReference type="NCBI Taxonomy" id="30044"/>
    <lineage>
        <taxon>Eukaryota</taxon>
        <taxon>Metazoa</taxon>
        <taxon>Ecdysozoa</taxon>
        <taxon>Arthropoda</taxon>
        <taxon>Hexapoda</taxon>
        <taxon>Insecta</taxon>
        <taxon>Pterygota</taxon>
        <taxon>Neoptera</taxon>
        <taxon>Endopterygota</taxon>
        <taxon>Diptera</taxon>
        <taxon>Brachycera</taxon>
        <taxon>Muscomorpha</taxon>
        <taxon>Ephydroidea</taxon>
        <taxon>Drosophilidae</taxon>
        <taxon>Drosophila</taxon>
    </lineage>
</organism>
<evidence type="ECO:0000313" key="6">
    <source>
        <dbReference type="EMBL" id="KAH8370603.1"/>
    </source>
</evidence>
<sequence>MHFYLLQCIFVCAIAAVSASAYGRQGYGSNPVGGYAYQVQPALTVKAIVPAGGYGGGYGNNGGYGGNSYGRSIEVPVSAVYTSNQGYGHGYGAPAVDRQALGLAKLSLAAPNAGKPLVWNEPRQVIQESYGHRQSYAPQHSYAEKAQGASAAAASAAVAGKKNEGYGYKSSGY</sequence>
<keyword evidence="3" id="KW-0964">Secreted</keyword>
<dbReference type="AlphaFoldDB" id="A0AAD4JZ38"/>
<evidence type="ECO:0000256" key="4">
    <source>
        <dbReference type="ARBA" id="ARBA00022729"/>
    </source>
</evidence>
<gene>
    <name evidence="6" type="ORF">KR093_004354</name>
</gene>
<proteinExistence type="predicted"/>
<evidence type="ECO:0000256" key="5">
    <source>
        <dbReference type="SAM" id="SignalP"/>
    </source>
</evidence>
<dbReference type="Pfam" id="PF03964">
    <property type="entry name" value="Chorion_2"/>
    <property type="match status" value="1"/>
</dbReference>
<dbReference type="InterPro" id="IPR005649">
    <property type="entry name" value="Chorion_2"/>
</dbReference>
<dbReference type="EMBL" id="JAJJHW010002585">
    <property type="protein sequence ID" value="KAH8370603.1"/>
    <property type="molecule type" value="Genomic_DNA"/>
</dbReference>
<accession>A0AAD4JZ38</accession>
<keyword evidence="4 5" id="KW-0732">Signal</keyword>
<dbReference type="GO" id="GO:0042600">
    <property type="term" value="C:egg chorion"/>
    <property type="evidence" value="ECO:0007669"/>
    <property type="project" value="InterPro"/>
</dbReference>
<protein>
    <recommendedName>
        <fullName evidence="8">Chorion protein S18</fullName>
    </recommendedName>
</protein>
<evidence type="ECO:0000256" key="2">
    <source>
        <dbReference type="ARBA" id="ARBA00004613"/>
    </source>
</evidence>
<keyword evidence="7" id="KW-1185">Reference proteome</keyword>
<feature type="chain" id="PRO_5041999133" description="Chorion protein S18" evidence="5">
    <location>
        <begin position="20"/>
        <end position="173"/>
    </location>
</feature>
<feature type="signal peptide" evidence="5">
    <location>
        <begin position="1"/>
        <end position="19"/>
    </location>
</feature>